<feature type="transmembrane region" description="Helical" evidence="5">
    <location>
        <begin position="6"/>
        <end position="22"/>
    </location>
</feature>
<dbReference type="EMBL" id="JAHZIK010001010">
    <property type="protein sequence ID" value="MBW7457924.1"/>
    <property type="molecule type" value="Genomic_DNA"/>
</dbReference>
<dbReference type="PANTHER" id="PTHR30249">
    <property type="entry name" value="PUTATIVE SEROTONIN TRANSPORTER"/>
    <property type="match status" value="1"/>
</dbReference>
<proteinExistence type="predicted"/>
<keyword evidence="3 5" id="KW-1133">Transmembrane helix</keyword>
<dbReference type="PANTHER" id="PTHR30249:SF3">
    <property type="entry name" value="MUREIN HYDROLASE EXPORT REGULATOR"/>
    <property type="match status" value="1"/>
</dbReference>
<protein>
    <submittedName>
        <fullName evidence="6">LrgB family protein</fullName>
    </submittedName>
</protein>
<evidence type="ECO:0000256" key="4">
    <source>
        <dbReference type="ARBA" id="ARBA00023136"/>
    </source>
</evidence>
<keyword evidence="4 5" id="KW-0472">Membrane</keyword>
<organism evidence="6 7">
    <name type="scientific">Paenibacillus sepulcri</name>
    <dbReference type="NCBI Taxonomy" id="359917"/>
    <lineage>
        <taxon>Bacteria</taxon>
        <taxon>Bacillati</taxon>
        <taxon>Bacillota</taxon>
        <taxon>Bacilli</taxon>
        <taxon>Bacillales</taxon>
        <taxon>Paenibacillaceae</taxon>
        <taxon>Paenibacillus</taxon>
    </lineage>
</organism>
<keyword evidence="2 5" id="KW-0812">Transmembrane</keyword>
<comment type="caution">
    <text evidence="6">The sequence shown here is derived from an EMBL/GenBank/DDBJ whole genome shotgun (WGS) entry which is preliminary data.</text>
</comment>
<evidence type="ECO:0000256" key="2">
    <source>
        <dbReference type="ARBA" id="ARBA00022692"/>
    </source>
</evidence>
<evidence type="ECO:0000313" key="7">
    <source>
        <dbReference type="Proteomes" id="UP001519887"/>
    </source>
</evidence>
<dbReference type="Proteomes" id="UP001519887">
    <property type="component" value="Unassembled WGS sequence"/>
</dbReference>
<reference evidence="6 7" key="1">
    <citation type="submission" date="2021-07" db="EMBL/GenBank/DDBJ databases">
        <title>Paenibacillus radiodurans sp. nov., isolated from the southeastern edge of Tengger Desert.</title>
        <authorList>
            <person name="Zhang G."/>
        </authorList>
    </citation>
    <scope>NUCLEOTIDE SEQUENCE [LARGE SCALE GENOMIC DNA]</scope>
    <source>
        <strain evidence="6 7">CCM 7311</strain>
    </source>
</reference>
<comment type="subcellular location">
    <subcellularLocation>
        <location evidence="1">Membrane</location>
        <topology evidence="1">Multi-pass membrane protein</topology>
    </subcellularLocation>
</comment>
<dbReference type="Pfam" id="PF04172">
    <property type="entry name" value="LrgB"/>
    <property type="match status" value="1"/>
</dbReference>
<evidence type="ECO:0000256" key="5">
    <source>
        <dbReference type="SAM" id="Phobius"/>
    </source>
</evidence>
<evidence type="ECO:0000256" key="3">
    <source>
        <dbReference type="ARBA" id="ARBA00022989"/>
    </source>
</evidence>
<feature type="transmembrane region" description="Helical" evidence="5">
    <location>
        <begin position="58"/>
        <end position="77"/>
    </location>
</feature>
<sequence length="153" mass="15852">MMEALFWLGCTIAIYWAAKRFYRTFNKTYLTPLLITPIIVIAVICLSGVTYADYDQGAGLLSDMVEPAAIALAVILYKNVDLLKKNAAVILASVGCGALAAIVTSAGLAHLFGLSDEIASSLAPRSATTPIAVSVSSMIGGVPAITAAATVIT</sequence>
<name>A0ABS7CAG5_9BACL</name>
<evidence type="ECO:0000256" key="1">
    <source>
        <dbReference type="ARBA" id="ARBA00004141"/>
    </source>
</evidence>
<feature type="transmembrane region" description="Helical" evidence="5">
    <location>
        <begin position="29"/>
        <end position="52"/>
    </location>
</feature>
<gene>
    <name evidence="6" type="ORF">K0U00_28175</name>
</gene>
<accession>A0ABS7CAG5</accession>
<feature type="transmembrane region" description="Helical" evidence="5">
    <location>
        <begin position="131"/>
        <end position="152"/>
    </location>
</feature>
<feature type="non-terminal residue" evidence="6">
    <location>
        <position position="153"/>
    </location>
</feature>
<feature type="transmembrane region" description="Helical" evidence="5">
    <location>
        <begin position="89"/>
        <end position="111"/>
    </location>
</feature>
<dbReference type="InterPro" id="IPR007300">
    <property type="entry name" value="CidB/LrgB"/>
</dbReference>
<evidence type="ECO:0000313" key="6">
    <source>
        <dbReference type="EMBL" id="MBW7457924.1"/>
    </source>
</evidence>
<keyword evidence="7" id="KW-1185">Reference proteome</keyword>